<dbReference type="InterPro" id="IPR023346">
    <property type="entry name" value="Lysozyme-like_dom_sf"/>
</dbReference>
<reference evidence="3 4" key="1">
    <citation type="submission" date="2019-07" db="EMBL/GenBank/DDBJ databases">
        <authorList>
            <person name="Huq M.A."/>
        </authorList>
    </citation>
    <scope>NUCLEOTIDE SEQUENCE [LARGE SCALE GENOMIC DNA]</scope>
    <source>
        <strain evidence="3 4">MAH-19</strain>
    </source>
</reference>
<protein>
    <submittedName>
        <fullName evidence="3">Uncharacterized protein</fullName>
    </submittedName>
</protein>
<feature type="domain" description="Peptidoglycan binding" evidence="2">
    <location>
        <begin position="110"/>
        <end position="180"/>
    </location>
</feature>
<dbReference type="EMBL" id="VLPK01000003">
    <property type="protein sequence ID" value="TSJ39451.1"/>
    <property type="molecule type" value="Genomic_DNA"/>
</dbReference>
<name>A0A556MHR4_9SPHI</name>
<evidence type="ECO:0000313" key="3">
    <source>
        <dbReference type="EMBL" id="TSJ39451.1"/>
    </source>
</evidence>
<dbReference type="Gene3D" id="1.20.141.10">
    <property type="entry name" value="Chitosanase, subunit A, domain 1"/>
    <property type="match status" value="1"/>
</dbReference>
<sequence>MAQFDPAYAITMHNEGGYANNPSDHGGETYKGIAIKFWPNWHGWPIVHSIAATHPASLNTALAANADLQQMVQSFYKANFWDTESLDNVTDQQVANQLFDIATNMGTGIAARFMQEAVNTLSPGKLTVDGQIGPLSLAALNGANQQSLYNAIIQLRKARYQAIIAKDPSQQQFANSWNSRMPAYVV</sequence>
<dbReference type="Proteomes" id="UP000318733">
    <property type="component" value="Unassembled WGS sequence"/>
</dbReference>
<keyword evidence="4" id="KW-1185">Reference proteome</keyword>
<comment type="caution">
    <text evidence="3">The sequence shown here is derived from an EMBL/GenBank/DDBJ whole genome shotgun (WGS) entry which is preliminary data.</text>
</comment>
<dbReference type="RefSeq" id="WP_144249488.1">
    <property type="nucleotide sequence ID" value="NZ_VLPK01000003.1"/>
</dbReference>
<dbReference type="InterPro" id="IPR008565">
    <property type="entry name" value="TtsA-like_GH18_dom"/>
</dbReference>
<dbReference type="Pfam" id="PF05838">
    <property type="entry name" value="Glyco_hydro_108"/>
    <property type="match status" value="1"/>
</dbReference>
<gene>
    <name evidence="3" type="ORF">FO440_17050</name>
</gene>
<dbReference type="Pfam" id="PF09374">
    <property type="entry name" value="PG_binding_3"/>
    <property type="match status" value="1"/>
</dbReference>
<organism evidence="3 4">
    <name type="scientific">Mucilaginibacter corticis</name>
    <dbReference type="NCBI Taxonomy" id="2597670"/>
    <lineage>
        <taxon>Bacteria</taxon>
        <taxon>Pseudomonadati</taxon>
        <taxon>Bacteroidota</taxon>
        <taxon>Sphingobacteriia</taxon>
        <taxon>Sphingobacteriales</taxon>
        <taxon>Sphingobacteriaceae</taxon>
        <taxon>Mucilaginibacter</taxon>
    </lineage>
</organism>
<dbReference type="OrthoDB" id="672438at2"/>
<evidence type="ECO:0000259" key="2">
    <source>
        <dbReference type="Pfam" id="PF09374"/>
    </source>
</evidence>
<evidence type="ECO:0000313" key="4">
    <source>
        <dbReference type="Proteomes" id="UP000318733"/>
    </source>
</evidence>
<feature type="domain" description="TtsA-like Glycoside hydrolase family 108" evidence="1">
    <location>
        <begin position="10"/>
        <end position="106"/>
    </location>
</feature>
<dbReference type="InterPro" id="IPR018537">
    <property type="entry name" value="Peptidoglycan-bd_3"/>
</dbReference>
<dbReference type="SUPFAM" id="SSF53955">
    <property type="entry name" value="Lysozyme-like"/>
    <property type="match status" value="1"/>
</dbReference>
<dbReference type="AlphaFoldDB" id="A0A556MHR4"/>
<evidence type="ECO:0000259" key="1">
    <source>
        <dbReference type="Pfam" id="PF05838"/>
    </source>
</evidence>
<accession>A0A556MHR4</accession>
<proteinExistence type="predicted"/>